<feature type="domain" description="Aspartate/ornithine carbamoyltransferase Asp/Orn-binding" evidence="10">
    <location>
        <begin position="157"/>
        <end position="305"/>
    </location>
</feature>
<evidence type="ECO:0000256" key="5">
    <source>
        <dbReference type="ARBA" id="ARBA00022975"/>
    </source>
</evidence>
<sequence>MEKLKHVLSNKQFEDPELLEYLFVSAEQLERDDAARMLDRVLQGRILATIFYEPSTRTRFSFESAMQKLGGGLLTQENASDNSSAAKGETIADTIRVVGNYADAIVIRHPQEGTAGEAAAISQVPIINAGDGAGQHPTQALLDLYTIRRETGRLDRLRVVIIGDLKYGRTIHSLLPLLTLSPDVSVDLISPESLRLPAIYAEEMRLRGVNFRELESLDGVLETADVVYVTRVQRERFATQEAYDAVKDIYRIDAAAANRMKQHAIIMHALPRVNEIAPDVDRDSRAAYFRQTKNGLYVRMALLKYLLA</sequence>
<name>A0A1H5YGF9_9BACT</name>
<comment type="catalytic activity">
    <reaction evidence="7">
        <text>carbamoyl phosphate + L-aspartate = N-carbamoyl-L-aspartate + phosphate + H(+)</text>
        <dbReference type="Rhea" id="RHEA:20013"/>
        <dbReference type="ChEBI" id="CHEBI:15378"/>
        <dbReference type="ChEBI" id="CHEBI:29991"/>
        <dbReference type="ChEBI" id="CHEBI:32814"/>
        <dbReference type="ChEBI" id="CHEBI:43474"/>
        <dbReference type="ChEBI" id="CHEBI:58228"/>
        <dbReference type="EC" id="2.1.3.2"/>
    </reaction>
</comment>
<proteinExistence type="inferred from homology"/>
<dbReference type="NCBIfam" id="TIGR00670">
    <property type="entry name" value="asp_carb_tr"/>
    <property type="match status" value="1"/>
</dbReference>
<evidence type="ECO:0000256" key="7">
    <source>
        <dbReference type="ARBA" id="ARBA00048859"/>
    </source>
</evidence>
<evidence type="ECO:0000259" key="11">
    <source>
        <dbReference type="Pfam" id="PF02729"/>
    </source>
</evidence>
<dbReference type="SUPFAM" id="SSF53671">
    <property type="entry name" value="Aspartate/ornithine carbamoyltransferase"/>
    <property type="match status" value="1"/>
</dbReference>
<dbReference type="Proteomes" id="UP000236728">
    <property type="component" value="Unassembled WGS sequence"/>
</dbReference>
<evidence type="ECO:0000313" key="13">
    <source>
        <dbReference type="Proteomes" id="UP000236728"/>
    </source>
</evidence>
<keyword evidence="5" id="KW-0665">Pyrimidine biosynthesis</keyword>
<dbReference type="GO" id="GO:0006207">
    <property type="term" value="P:'de novo' pyrimidine nucleobase biosynthetic process"/>
    <property type="evidence" value="ECO:0007669"/>
    <property type="project" value="InterPro"/>
</dbReference>
<dbReference type="PANTHER" id="PTHR45753:SF6">
    <property type="entry name" value="ASPARTATE CARBAMOYLTRANSFERASE"/>
    <property type="match status" value="1"/>
</dbReference>
<keyword evidence="13" id="KW-1185">Reference proteome</keyword>
<dbReference type="UniPathway" id="UPA00070">
    <property type="reaction ID" value="UER00116"/>
</dbReference>
<dbReference type="InterPro" id="IPR036901">
    <property type="entry name" value="Asp/Orn_carbamoylTrfase_sf"/>
</dbReference>
<dbReference type="Pfam" id="PF02729">
    <property type="entry name" value="OTCace_N"/>
    <property type="match status" value="1"/>
</dbReference>
<dbReference type="InterPro" id="IPR006130">
    <property type="entry name" value="Asp/Orn_carbamoylTrfase"/>
</dbReference>
<feature type="domain" description="Aspartate/ornithine carbamoyltransferase carbamoyl-P binding" evidence="11">
    <location>
        <begin position="5"/>
        <end position="148"/>
    </location>
</feature>
<dbReference type="FunFam" id="3.40.50.1370:FF:000002">
    <property type="entry name" value="Aspartate carbamoyltransferase 2"/>
    <property type="match status" value="1"/>
</dbReference>
<dbReference type="GO" id="GO:0006520">
    <property type="term" value="P:amino acid metabolic process"/>
    <property type="evidence" value="ECO:0007669"/>
    <property type="project" value="InterPro"/>
</dbReference>
<dbReference type="GO" id="GO:0004070">
    <property type="term" value="F:aspartate carbamoyltransferase activity"/>
    <property type="evidence" value="ECO:0007669"/>
    <property type="project" value="UniProtKB-UniRule"/>
</dbReference>
<gene>
    <name evidence="12" type="ORF">SAMN05421819_2302</name>
</gene>
<dbReference type="GO" id="GO:0016597">
    <property type="term" value="F:amino acid binding"/>
    <property type="evidence" value="ECO:0007669"/>
    <property type="project" value="InterPro"/>
</dbReference>
<dbReference type="PROSITE" id="PS00097">
    <property type="entry name" value="CARBAMOYLTRANSFERASE"/>
    <property type="match status" value="1"/>
</dbReference>
<dbReference type="PANTHER" id="PTHR45753">
    <property type="entry name" value="ORNITHINE CARBAMOYLTRANSFERASE, MITOCHONDRIAL"/>
    <property type="match status" value="1"/>
</dbReference>
<dbReference type="InterPro" id="IPR006132">
    <property type="entry name" value="Asp/Orn_carbamoyltranf_P-bd"/>
</dbReference>
<evidence type="ECO:0000256" key="9">
    <source>
        <dbReference type="RuleBase" id="RU003634"/>
    </source>
</evidence>
<evidence type="ECO:0000259" key="10">
    <source>
        <dbReference type="Pfam" id="PF00185"/>
    </source>
</evidence>
<reference evidence="12 13" key="1">
    <citation type="submission" date="2016-10" db="EMBL/GenBank/DDBJ databases">
        <authorList>
            <person name="de Groot N.N."/>
        </authorList>
    </citation>
    <scope>NUCLEOTIDE SEQUENCE [LARGE SCALE GENOMIC DNA]</scope>
    <source>
        <strain evidence="12 13">DSM 22489</strain>
    </source>
</reference>
<evidence type="ECO:0000256" key="8">
    <source>
        <dbReference type="NCBIfam" id="TIGR00670"/>
    </source>
</evidence>
<evidence type="ECO:0000256" key="4">
    <source>
        <dbReference type="ARBA" id="ARBA00022679"/>
    </source>
</evidence>
<dbReference type="Gene3D" id="3.40.50.1370">
    <property type="entry name" value="Aspartate/ornithine carbamoyltransferase"/>
    <property type="match status" value="2"/>
</dbReference>
<evidence type="ECO:0000313" key="12">
    <source>
        <dbReference type="EMBL" id="SEG23189.1"/>
    </source>
</evidence>
<dbReference type="PRINTS" id="PR00101">
    <property type="entry name" value="ATCASE"/>
</dbReference>
<evidence type="ECO:0000256" key="1">
    <source>
        <dbReference type="ARBA" id="ARBA00004852"/>
    </source>
</evidence>
<dbReference type="PRINTS" id="PR00100">
    <property type="entry name" value="AOTCASE"/>
</dbReference>
<dbReference type="OrthoDB" id="9774690at2"/>
<organism evidence="12 13">
    <name type="scientific">Bryocella elongata</name>
    <dbReference type="NCBI Taxonomy" id="863522"/>
    <lineage>
        <taxon>Bacteria</taxon>
        <taxon>Pseudomonadati</taxon>
        <taxon>Acidobacteriota</taxon>
        <taxon>Terriglobia</taxon>
        <taxon>Terriglobales</taxon>
        <taxon>Acidobacteriaceae</taxon>
        <taxon>Bryocella</taxon>
    </lineage>
</organism>
<dbReference type="AlphaFoldDB" id="A0A1H5YGF9"/>
<evidence type="ECO:0000256" key="2">
    <source>
        <dbReference type="ARBA" id="ARBA00008896"/>
    </source>
</evidence>
<evidence type="ECO:0000256" key="3">
    <source>
        <dbReference type="ARBA" id="ARBA00013008"/>
    </source>
</evidence>
<dbReference type="EMBL" id="FNVA01000003">
    <property type="protein sequence ID" value="SEG23189.1"/>
    <property type="molecule type" value="Genomic_DNA"/>
</dbReference>
<comment type="pathway">
    <text evidence="1">Pyrimidine metabolism; UMP biosynthesis via de novo pathway; (S)-dihydroorotate from bicarbonate: step 2/3.</text>
</comment>
<keyword evidence="4 9" id="KW-0808">Transferase</keyword>
<dbReference type="NCBIfam" id="NF002032">
    <property type="entry name" value="PRK00856.1"/>
    <property type="match status" value="1"/>
</dbReference>
<accession>A0A1H5YGF9</accession>
<dbReference type="GO" id="GO:0044205">
    <property type="term" value="P:'de novo' UMP biosynthetic process"/>
    <property type="evidence" value="ECO:0007669"/>
    <property type="project" value="UniProtKB-UniPathway"/>
</dbReference>
<protein>
    <recommendedName>
        <fullName evidence="3 8">Aspartate carbamoyltransferase</fullName>
        <ecNumber evidence="3 8">2.1.3.2</ecNumber>
    </recommendedName>
</protein>
<dbReference type="Pfam" id="PF00185">
    <property type="entry name" value="OTCace"/>
    <property type="match status" value="1"/>
</dbReference>
<dbReference type="EC" id="2.1.3.2" evidence="3 8"/>
<dbReference type="InterPro" id="IPR002082">
    <property type="entry name" value="Asp_carbamoyltransf"/>
</dbReference>
<evidence type="ECO:0000256" key="6">
    <source>
        <dbReference type="ARBA" id="ARBA00043884"/>
    </source>
</evidence>
<dbReference type="RefSeq" id="WP_103933166.1">
    <property type="nucleotide sequence ID" value="NZ_FNVA01000003.1"/>
</dbReference>
<comment type="function">
    <text evidence="6">Catalyzes the condensation of carbamoyl phosphate and aspartate to form carbamoyl aspartate and inorganic phosphate, the committed step in the de novo pyrimidine nucleotide biosynthesis pathway.</text>
</comment>
<comment type="similarity">
    <text evidence="2">Belongs to the aspartate/ornithine carbamoyltransferase superfamily. ATCase family.</text>
</comment>
<dbReference type="InterPro" id="IPR006131">
    <property type="entry name" value="Asp_carbamoyltransf_Asp/Orn-bd"/>
</dbReference>